<protein>
    <submittedName>
        <fullName evidence="1">Uncharacterized protein</fullName>
    </submittedName>
</protein>
<proteinExistence type="predicted"/>
<gene>
    <name evidence="1" type="primary">ORF44146</name>
</gene>
<dbReference type="AlphaFoldDB" id="A0A0B6Z0H9"/>
<sequence length="167" mass="19331">LNDSQSKITSRIANGFTMSDYVEPDTPSSSLLNAIAVALAAETNSSDSSTFHHSAQECLRQQPMPKRHRENYLLCLRKEEPECYERYKCLSKEEQARERRHLSETNRDPNLLEKKSLMNRVLYFRRVNKLPLGLRDKSNDEIRCMSVDDLKKFLPPTKSLKNMDPIA</sequence>
<accession>A0A0B6Z0H9</accession>
<feature type="non-terminal residue" evidence="1">
    <location>
        <position position="167"/>
    </location>
</feature>
<name>A0A0B6Z0H9_9EUPU</name>
<reference evidence="1" key="1">
    <citation type="submission" date="2014-12" db="EMBL/GenBank/DDBJ databases">
        <title>Insight into the proteome of Arion vulgaris.</title>
        <authorList>
            <person name="Aradska J."/>
            <person name="Bulat T."/>
            <person name="Smidak R."/>
            <person name="Sarate P."/>
            <person name="Gangsoo J."/>
            <person name="Sialana F."/>
            <person name="Bilban M."/>
            <person name="Lubec G."/>
        </authorList>
    </citation>
    <scope>NUCLEOTIDE SEQUENCE</scope>
    <source>
        <tissue evidence="1">Skin</tissue>
    </source>
</reference>
<evidence type="ECO:0000313" key="1">
    <source>
        <dbReference type="EMBL" id="CEK62084.1"/>
    </source>
</evidence>
<feature type="non-terminal residue" evidence="1">
    <location>
        <position position="1"/>
    </location>
</feature>
<organism evidence="1">
    <name type="scientific">Arion vulgaris</name>
    <dbReference type="NCBI Taxonomy" id="1028688"/>
    <lineage>
        <taxon>Eukaryota</taxon>
        <taxon>Metazoa</taxon>
        <taxon>Spiralia</taxon>
        <taxon>Lophotrochozoa</taxon>
        <taxon>Mollusca</taxon>
        <taxon>Gastropoda</taxon>
        <taxon>Heterobranchia</taxon>
        <taxon>Euthyneura</taxon>
        <taxon>Panpulmonata</taxon>
        <taxon>Eupulmonata</taxon>
        <taxon>Stylommatophora</taxon>
        <taxon>Helicina</taxon>
        <taxon>Arionoidea</taxon>
        <taxon>Arionidae</taxon>
        <taxon>Arion</taxon>
    </lineage>
</organism>
<dbReference type="EMBL" id="HACG01015219">
    <property type="protein sequence ID" value="CEK62084.1"/>
    <property type="molecule type" value="Transcribed_RNA"/>
</dbReference>